<evidence type="ECO:0000313" key="3">
    <source>
        <dbReference type="Proteomes" id="UP000716291"/>
    </source>
</evidence>
<comment type="caution">
    <text evidence="2">The sequence shown here is derived from an EMBL/GenBank/DDBJ whole genome shotgun (WGS) entry which is preliminary data.</text>
</comment>
<accession>A0A9P6X949</accession>
<keyword evidence="3" id="KW-1185">Reference proteome</keyword>
<dbReference type="Proteomes" id="UP000716291">
    <property type="component" value="Unassembled WGS sequence"/>
</dbReference>
<sequence>MEDQSKELSKGEDELIDTSPKLQFRSLIAAEVNNDHDQILGKRLRTPENASEKEQEEELVTSSSNNSSVEENVSENIWHEWQKFLDDPLRRNLYEPLSPEKNNVIWCGKSVARRSSLPEDLYARLQVEVESVPAVAINHDLHEIVDRVLDADDLDQYEDVIEELRIQKNQLKENKLQIDFLTGILERLKDIYEDDEDKIEHSEPCLNYDLALPCLKVSVQMIRKNGYKVTTFPGEEELEEMKKQQQIQGLTDNRHKYKADGIVRYDSSNEILVMETSAAYNNTPSEKCSFDHYKAKFGLLAMIKTLSDKYQYASFEVLKKLKLHFIHVHGTAVRWWTMSIPKKDIYVMCKERRAEIPKTFAKKKDVDLFSFLLLYLNLAAALQETIKTIKMLEASHKDALRMMRHKPMLSVALLQSVIDSVIIRLTEIVEELSIKPFKAIKKQFLQQGLDNQNNIKIQNCFLAPMHKMAPWMASWRQIQALSPPSKSDADKNVYNSMPQHAQLATNA</sequence>
<organism evidence="2 3">
    <name type="scientific">Rhizopus oryzae</name>
    <name type="common">Mucormycosis agent</name>
    <name type="synonym">Rhizopus arrhizus var. delemar</name>
    <dbReference type="NCBI Taxonomy" id="64495"/>
    <lineage>
        <taxon>Eukaryota</taxon>
        <taxon>Fungi</taxon>
        <taxon>Fungi incertae sedis</taxon>
        <taxon>Mucoromycota</taxon>
        <taxon>Mucoromycotina</taxon>
        <taxon>Mucoromycetes</taxon>
        <taxon>Mucorales</taxon>
        <taxon>Mucorineae</taxon>
        <taxon>Rhizopodaceae</taxon>
        <taxon>Rhizopus</taxon>
    </lineage>
</organism>
<name>A0A9P6X949_RHIOR</name>
<protein>
    <submittedName>
        <fullName evidence="2">Uncharacterized protein</fullName>
    </submittedName>
</protein>
<evidence type="ECO:0000256" key="1">
    <source>
        <dbReference type="SAM" id="MobiDB-lite"/>
    </source>
</evidence>
<feature type="region of interest" description="Disordered" evidence="1">
    <location>
        <begin position="39"/>
        <end position="72"/>
    </location>
</feature>
<proteinExistence type="predicted"/>
<gene>
    <name evidence="2" type="ORF">G6F64_006354</name>
</gene>
<evidence type="ECO:0000313" key="2">
    <source>
        <dbReference type="EMBL" id="KAG1308025.1"/>
    </source>
</evidence>
<reference evidence="2" key="1">
    <citation type="journal article" date="2020" name="Microb. Genom.">
        <title>Genetic diversity of clinical and environmental Mucorales isolates obtained from an investigation of mucormycosis cases among solid organ transplant recipients.</title>
        <authorList>
            <person name="Nguyen M.H."/>
            <person name="Kaul D."/>
            <person name="Muto C."/>
            <person name="Cheng S.J."/>
            <person name="Richter R.A."/>
            <person name="Bruno V.M."/>
            <person name="Liu G."/>
            <person name="Beyhan S."/>
            <person name="Sundermann A.J."/>
            <person name="Mounaud S."/>
            <person name="Pasculle A.W."/>
            <person name="Nierman W.C."/>
            <person name="Driscoll E."/>
            <person name="Cumbie R."/>
            <person name="Clancy C.J."/>
            <person name="Dupont C.L."/>
        </authorList>
    </citation>
    <scope>NUCLEOTIDE SEQUENCE</scope>
    <source>
        <strain evidence="2">GL11</strain>
    </source>
</reference>
<feature type="compositionally biased region" description="Low complexity" evidence="1">
    <location>
        <begin position="60"/>
        <end position="72"/>
    </location>
</feature>
<dbReference type="EMBL" id="JAANQT010000843">
    <property type="protein sequence ID" value="KAG1308025.1"/>
    <property type="molecule type" value="Genomic_DNA"/>
</dbReference>
<dbReference type="AlphaFoldDB" id="A0A9P6X949"/>